<comment type="caution">
    <text evidence="1">The sequence shown here is derived from an EMBL/GenBank/DDBJ whole genome shotgun (WGS) entry which is preliminary data.</text>
</comment>
<gene>
    <name evidence="1" type="ORF">LCGC14_2064650</name>
</gene>
<proteinExistence type="predicted"/>
<accession>A0A0F9EKA8</accession>
<name>A0A0F9EKA8_9ZZZZ</name>
<dbReference type="AlphaFoldDB" id="A0A0F9EKA8"/>
<evidence type="ECO:0000313" key="1">
    <source>
        <dbReference type="EMBL" id="KKL74459.1"/>
    </source>
</evidence>
<dbReference type="EMBL" id="LAZR01024644">
    <property type="protein sequence ID" value="KKL74459.1"/>
    <property type="molecule type" value="Genomic_DNA"/>
</dbReference>
<feature type="non-terminal residue" evidence="1">
    <location>
        <position position="1"/>
    </location>
</feature>
<sequence length="50" mass="5421">STNAPDTLYVTVNVRCTLESSENVLIDLYIDFVAADGAITQVNDQVMLST</sequence>
<organism evidence="1">
    <name type="scientific">marine sediment metagenome</name>
    <dbReference type="NCBI Taxonomy" id="412755"/>
    <lineage>
        <taxon>unclassified sequences</taxon>
        <taxon>metagenomes</taxon>
        <taxon>ecological metagenomes</taxon>
    </lineage>
</organism>
<protein>
    <submittedName>
        <fullName evidence="1">Uncharacterized protein</fullName>
    </submittedName>
</protein>
<reference evidence="1" key="1">
    <citation type="journal article" date="2015" name="Nature">
        <title>Complex archaea that bridge the gap between prokaryotes and eukaryotes.</title>
        <authorList>
            <person name="Spang A."/>
            <person name="Saw J.H."/>
            <person name="Jorgensen S.L."/>
            <person name="Zaremba-Niedzwiedzka K."/>
            <person name="Martijn J."/>
            <person name="Lind A.E."/>
            <person name="van Eijk R."/>
            <person name="Schleper C."/>
            <person name="Guy L."/>
            <person name="Ettema T.J."/>
        </authorList>
    </citation>
    <scope>NUCLEOTIDE SEQUENCE</scope>
</reference>